<evidence type="ECO:0000313" key="10">
    <source>
        <dbReference type="Proteomes" id="UP000400924"/>
    </source>
</evidence>
<dbReference type="InterPro" id="IPR050196">
    <property type="entry name" value="Cytochrome_P450_Monoox"/>
</dbReference>
<comment type="cofactor">
    <cofactor evidence="7">
        <name>heme</name>
        <dbReference type="ChEBI" id="CHEBI:30413"/>
    </cofactor>
</comment>
<dbReference type="GO" id="GO:0004497">
    <property type="term" value="F:monooxygenase activity"/>
    <property type="evidence" value="ECO:0007669"/>
    <property type="project" value="UniProtKB-KW"/>
</dbReference>
<reference evidence="9 10" key="1">
    <citation type="submission" date="2019-07" db="EMBL/GenBank/DDBJ databases">
        <title>New species of Amycolatopsis and Streptomyces.</title>
        <authorList>
            <person name="Duangmal K."/>
            <person name="Teo W.F.A."/>
            <person name="Lipun K."/>
        </authorList>
    </citation>
    <scope>NUCLEOTIDE SEQUENCE [LARGE SCALE GENOMIC DNA]</scope>
    <source>
        <strain evidence="9 10">NBRC 106415</strain>
    </source>
</reference>
<evidence type="ECO:0000256" key="8">
    <source>
        <dbReference type="RuleBase" id="RU000461"/>
    </source>
</evidence>
<proteinExistence type="inferred from homology"/>
<dbReference type="PRINTS" id="PR00463">
    <property type="entry name" value="EP450I"/>
</dbReference>
<dbReference type="Proteomes" id="UP000400924">
    <property type="component" value="Unassembled WGS sequence"/>
</dbReference>
<dbReference type="OrthoDB" id="4746309at2"/>
<dbReference type="RefSeq" id="WP_152773218.1">
    <property type="nucleotide sequence ID" value="NZ_VJZC01000161.1"/>
</dbReference>
<dbReference type="InterPro" id="IPR001128">
    <property type="entry name" value="Cyt_P450"/>
</dbReference>
<feature type="binding site" description="axial binding residue" evidence="7">
    <location>
        <position position="402"/>
    </location>
    <ligand>
        <name>heme</name>
        <dbReference type="ChEBI" id="CHEBI:30413"/>
    </ligand>
    <ligandPart>
        <name>Fe</name>
        <dbReference type="ChEBI" id="CHEBI:18248"/>
    </ligandPart>
</feature>
<organism evidence="9 10">
    <name type="scientific">Streptomyces spongiae</name>
    <dbReference type="NCBI Taxonomy" id="565072"/>
    <lineage>
        <taxon>Bacteria</taxon>
        <taxon>Bacillati</taxon>
        <taxon>Actinomycetota</taxon>
        <taxon>Actinomycetes</taxon>
        <taxon>Kitasatosporales</taxon>
        <taxon>Streptomycetaceae</taxon>
        <taxon>Streptomyces</taxon>
    </lineage>
</organism>
<gene>
    <name evidence="9" type="ORF">FNH08_22070</name>
</gene>
<evidence type="ECO:0000256" key="2">
    <source>
        <dbReference type="ARBA" id="ARBA00022617"/>
    </source>
</evidence>
<keyword evidence="10" id="KW-1185">Reference proteome</keyword>
<dbReference type="GO" id="GO:0016705">
    <property type="term" value="F:oxidoreductase activity, acting on paired donors, with incorporation or reduction of molecular oxygen"/>
    <property type="evidence" value="ECO:0007669"/>
    <property type="project" value="InterPro"/>
</dbReference>
<dbReference type="PANTHER" id="PTHR24291:SF50">
    <property type="entry name" value="BIFUNCTIONAL ALBAFLAVENONE MONOOXYGENASE_TERPENE SYNTHASE"/>
    <property type="match status" value="1"/>
</dbReference>
<dbReference type="PROSITE" id="PS00086">
    <property type="entry name" value="CYTOCHROME_P450"/>
    <property type="match status" value="1"/>
</dbReference>
<keyword evidence="4 8" id="KW-0560">Oxidoreductase</keyword>
<sequence>MASAPFSSQPTYSSRRAPHSLPVLGHALPLLRDPLGFLRSLPTHGDLVRIRVGPFRGVVVCDSELTRQLLLNDQTFDKGGPMFERLREFLGDGLGTCSHSQHRRRRRLIQPAFQPARLSGYAEMMAAQIDAATRSWREGQRLDVLAEMLGLTARITVEAMFSRALSTQELTNSVADLIAVSKGISRRAITPPLADRLPTPGNRRYRHADTRLRQTVDRIIDERRSGNVDRNDLLSTLLDAHASDAAAHGGLTNAEIREQVISFFFAGAETTANLLAWTLHLIALHPDIEARIHAEVDAVLGDTPAGLDHLANLQFTSRVVTETLRLYPPGWIFTRTVTRSTELAGCSLTPGTTVIYSPYLIHRRSDLFDNPERFDPDRWDASHRTQPPREAFIPFGAGARKCIGDQFGITEAILALATIVARWRLQPLPGQGVRPVPNVVLSPHGLFMRTTARTERT</sequence>
<dbReference type="InterPro" id="IPR002401">
    <property type="entry name" value="Cyt_P450_E_grp-I"/>
</dbReference>
<keyword evidence="2 7" id="KW-0349">Heme</keyword>
<dbReference type="GO" id="GO:0020037">
    <property type="term" value="F:heme binding"/>
    <property type="evidence" value="ECO:0007669"/>
    <property type="project" value="InterPro"/>
</dbReference>
<dbReference type="SUPFAM" id="SSF48264">
    <property type="entry name" value="Cytochrome P450"/>
    <property type="match status" value="1"/>
</dbReference>
<dbReference type="PANTHER" id="PTHR24291">
    <property type="entry name" value="CYTOCHROME P450 FAMILY 4"/>
    <property type="match status" value="1"/>
</dbReference>
<dbReference type="GO" id="GO:0005506">
    <property type="term" value="F:iron ion binding"/>
    <property type="evidence" value="ECO:0007669"/>
    <property type="project" value="InterPro"/>
</dbReference>
<dbReference type="InterPro" id="IPR036396">
    <property type="entry name" value="Cyt_P450_sf"/>
</dbReference>
<comment type="similarity">
    <text evidence="1 8">Belongs to the cytochrome P450 family.</text>
</comment>
<dbReference type="PRINTS" id="PR00385">
    <property type="entry name" value="P450"/>
</dbReference>
<dbReference type="Pfam" id="PF00067">
    <property type="entry name" value="p450"/>
    <property type="match status" value="1"/>
</dbReference>
<dbReference type="InterPro" id="IPR017972">
    <property type="entry name" value="Cyt_P450_CS"/>
</dbReference>
<comment type="caution">
    <text evidence="9">The sequence shown here is derived from an EMBL/GenBank/DDBJ whole genome shotgun (WGS) entry which is preliminary data.</text>
</comment>
<dbReference type="AlphaFoldDB" id="A0A5N8XJW5"/>
<keyword evidence="6 8" id="KW-0503">Monooxygenase</keyword>
<dbReference type="EMBL" id="VJZC01000161">
    <property type="protein sequence ID" value="MPY59752.1"/>
    <property type="molecule type" value="Genomic_DNA"/>
</dbReference>
<protein>
    <submittedName>
        <fullName evidence="9">Cytochrome P450</fullName>
    </submittedName>
</protein>
<evidence type="ECO:0000256" key="1">
    <source>
        <dbReference type="ARBA" id="ARBA00010617"/>
    </source>
</evidence>
<evidence type="ECO:0000256" key="5">
    <source>
        <dbReference type="ARBA" id="ARBA00023004"/>
    </source>
</evidence>
<evidence type="ECO:0000256" key="4">
    <source>
        <dbReference type="ARBA" id="ARBA00023002"/>
    </source>
</evidence>
<evidence type="ECO:0000256" key="7">
    <source>
        <dbReference type="PIRSR" id="PIRSR602401-1"/>
    </source>
</evidence>
<evidence type="ECO:0000256" key="3">
    <source>
        <dbReference type="ARBA" id="ARBA00022723"/>
    </source>
</evidence>
<accession>A0A5N8XJW5</accession>
<evidence type="ECO:0000256" key="6">
    <source>
        <dbReference type="ARBA" id="ARBA00023033"/>
    </source>
</evidence>
<keyword evidence="5 7" id="KW-0408">Iron</keyword>
<evidence type="ECO:0000313" key="9">
    <source>
        <dbReference type="EMBL" id="MPY59752.1"/>
    </source>
</evidence>
<dbReference type="Gene3D" id="1.10.630.10">
    <property type="entry name" value="Cytochrome P450"/>
    <property type="match status" value="1"/>
</dbReference>
<name>A0A5N8XJW5_9ACTN</name>
<dbReference type="CDD" id="cd11049">
    <property type="entry name" value="CYP170A1-like"/>
    <property type="match status" value="1"/>
</dbReference>
<keyword evidence="3 7" id="KW-0479">Metal-binding</keyword>